<feature type="domain" description="Type IX secretion system protein PorV" evidence="1">
    <location>
        <begin position="34"/>
        <end position="246"/>
    </location>
</feature>
<dbReference type="Pfam" id="PF19572">
    <property type="entry name" value="PorV"/>
    <property type="match status" value="1"/>
</dbReference>
<dbReference type="SUPFAM" id="SSF56935">
    <property type="entry name" value="Porins"/>
    <property type="match status" value="1"/>
</dbReference>
<evidence type="ECO:0000259" key="1">
    <source>
        <dbReference type="Pfam" id="PF19572"/>
    </source>
</evidence>
<proteinExistence type="predicted"/>
<dbReference type="AlphaFoldDB" id="A0A7V0T644"/>
<organism evidence="2">
    <name type="scientific">candidate division WOR-3 bacterium</name>
    <dbReference type="NCBI Taxonomy" id="2052148"/>
    <lineage>
        <taxon>Bacteria</taxon>
        <taxon>Bacteria division WOR-3</taxon>
    </lineage>
</organism>
<reference evidence="2" key="1">
    <citation type="journal article" date="2020" name="mSystems">
        <title>Genome- and Community-Level Interaction Insights into Carbon Utilization and Element Cycling Functions of Hydrothermarchaeota in Hydrothermal Sediment.</title>
        <authorList>
            <person name="Zhou Z."/>
            <person name="Liu Y."/>
            <person name="Xu W."/>
            <person name="Pan J."/>
            <person name="Luo Z.H."/>
            <person name="Li M."/>
        </authorList>
    </citation>
    <scope>NUCLEOTIDE SEQUENCE [LARGE SCALE GENOMIC DNA]</scope>
    <source>
        <strain evidence="2">SpSt-1182</strain>
    </source>
</reference>
<dbReference type="Gene3D" id="2.40.160.60">
    <property type="entry name" value="Outer membrane protein transport protein (OMPP1/FadL/TodX)"/>
    <property type="match status" value="1"/>
</dbReference>
<dbReference type="Proteomes" id="UP000885672">
    <property type="component" value="Unassembled WGS sequence"/>
</dbReference>
<gene>
    <name evidence="2" type="ORF">ENN51_05075</name>
</gene>
<dbReference type="EMBL" id="DSBX01000197">
    <property type="protein sequence ID" value="HDQ99641.1"/>
    <property type="molecule type" value="Genomic_DNA"/>
</dbReference>
<evidence type="ECO:0000313" key="2">
    <source>
        <dbReference type="EMBL" id="HDQ99641.1"/>
    </source>
</evidence>
<name>A0A7V0T644_UNCW3</name>
<dbReference type="NCBIfam" id="NF033709">
    <property type="entry name" value="PorV_fam"/>
    <property type="match status" value="1"/>
</dbReference>
<dbReference type="InterPro" id="IPR045741">
    <property type="entry name" value="PorV"/>
</dbReference>
<protein>
    <submittedName>
        <fullName evidence="2">PorV/PorQ family protein</fullName>
    </submittedName>
</protein>
<comment type="caution">
    <text evidence="2">The sequence shown here is derived from an EMBL/GenBank/DDBJ whole genome shotgun (WGS) entry which is preliminary data.</text>
</comment>
<sequence length="404" mass="43742">MAGEEAGLKQLNRHRVRLAAICIALFSAATAGQTPAVPFLWIWPTARSTGLAGAMVALADDPDAAYWNPGGLGFQRTLGGSQSYAQWLPGLYPGMYYAHGSYGFGLPATGAKHQRANVGINWTYLTTGETDVINEQGQFLGRYTTWDGAFGIHAGLALSDLIGVGVNLQYIHSHLVPDWVCETMPELGISGGGSGSGFAADFGALYKPWSFLNVGLSVANLGPDFTYVAPGVSDPMPRILRAGVCFTPTSIPVFQPAEDFFRARVMVQMDQPLLAPITGLRSAWKSFAVEGTFVQVISLRCGYFEDLTGARGGFEVEREGSATRRIGLWDVLTRNDFGRVRSVGLCFGLGIGYKDYLRFDVSSDAHIYDFKTNNWKLSLTVNDVGGVFNEIVEGNSGFDWMQIP</sequence>
<accession>A0A7V0T644</accession>